<gene>
    <name evidence="3" type="ORF">AAU01_36200</name>
</gene>
<organism evidence="3 4">
    <name type="scientific">Paenarthrobacter aurescens</name>
    <name type="common">Arthrobacter aurescens</name>
    <dbReference type="NCBI Taxonomy" id="43663"/>
    <lineage>
        <taxon>Bacteria</taxon>
        <taxon>Bacillati</taxon>
        <taxon>Actinomycetota</taxon>
        <taxon>Actinomycetes</taxon>
        <taxon>Micrococcales</taxon>
        <taxon>Micrococcaceae</taxon>
        <taxon>Paenarthrobacter</taxon>
    </lineage>
</organism>
<dbReference type="CDD" id="cd18799">
    <property type="entry name" value="SF2_C_EcoAI-like"/>
    <property type="match status" value="1"/>
</dbReference>
<keyword evidence="3" id="KW-0255">Endonuclease</keyword>
<dbReference type="PANTHER" id="PTHR47396">
    <property type="entry name" value="TYPE I RESTRICTION ENZYME ECOKI R PROTEIN"/>
    <property type="match status" value="1"/>
</dbReference>
<sequence>MGAVTSNFGFMLGEWPELAQQARRAEQFARVDPRASVFYARYTIERIVEWLYQVEPGLVTPYKDDLNALLNEPTFKNLVGGPIANKLTIIRKAGNNAVHNSVGPTIQGAELVLRELHHVCYWLARNYAKTGSQLPPSLVFDAAALAPKPKAPVQQQSPEELQALESQLKAKDEALAQAAADSAELKAQLEILQAEVAEAKKQNQTVPDHHDYDEALTRRHLIDLELNEAGWPLSNTEDREFKVDTMPTTSGTLNGVGYVDYVLWGADGLPLAVVEAKRTTKDPHVGKQQAKLYADSLERRYGRRPVIYYTSGYETWIWDDTMYPERAVQGFHTRDQLQLLVNRRQSRKPLAEQAIDNSIVERPYQHNAIRAVTEAYEKDFERKALVVMATGTGKTRTVVALAKLMQEANWAKRVLFLADRVALVKQAANAFKAHLPGSSPVILGSGDEADSRIHVATYPTMMNLINVTEGKLGQRTFGIGHYDLIIVDEAHRSIYQKYRAIFQYFDSLLIGLTATPQSEVDRNTYTLFGIEDNVPTFAYELSEAIEAGYLVPPRVVPVPLKFPDQGISYEDLPEAEKEQWDELEWDEDGEIPDSVDSSVINTWLFNADTVDKALEVLMTRGHKVAGGDRLGKTIIFAKNNRHAEYIAKRFDKNYPAYKGQFARVITYQVNYAQNLIDQFSTTESNPQIAISVDMLDTGVDVPDVVNLVFFKMVRSKTKFWQMVGRGTRLRPELYGPGEDKKDFFIFDLCRNAEFFNAGMPSNEGSLGKSLAETTFAARVQLLQTFTDLQWDPQAPVVADLRNTLKHTVDRLPLDNFLVKPARKWVDRFTEEATWTSLAAEDYQALQTEIARLASIGAPTDTEEAKRFDYLMLQTELASLQGSAVGPFRIKIQTIASALQDQQSIPAIAAQLPLLDTILHDDEWESVSLEWLEEIRRRLRGLVHLIEKRKRKVVYTNFQDELGVLEEVELAGATNGFVNLPRYKEKMRSYLAQYEEHATIQRLRRNKQLTALDLAELERILLESGLGSLEDLNRAANDGLGLFVRSLVGLDREAVEEALSEFVAGTTLTAQQLNFLKVLTSHLMENGKVSPKALFKSPYDELAPSGPGALFGGEKIGQLISILRSIENHARVG</sequence>
<accession>A0A4Y3NK89</accession>
<dbReference type="SUPFAM" id="SSF52540">
    <property type="entry name" value="P-loop containing nucleoside triphosphate hydrolases"/>
    <property type="match status" value="1"/>
</dbReference>
<dbReference type="Pfam" id="PF13643">
    <property type="entry name" value="DUF4145"/>
    <property type="match status" value="1"/>
</dbReference>
<dbReference type="InterPro" id="IPR013670">
    <property type="entry name" value="EcoEI_R_C_dom"/>
</dbReference>
<proteinExistence type="predicted"/>
<dbReference type="AlphaFoldDB" id="A0A4Y3NK89"/>
<dbReference type="GO" id="GO:0016787">
    <property type="term" value="F:hydrolase activity"/>
    <property type="evidence" value="ECO:0007669"/>
    <property type="project" value="InterPro"/>
</dbReference>
<dbReference type="InterPro" id="IPR050742">
    <property type="entry name" value="Helicase_Restrict-Modif_Enz"/>
</dbReference>
<dbReference type="Pfam" id="PF08463">
    <property type="entry name" value="EcoEI_R_C"/>
    <property type="match status" value="1"/>
</dbReference>
<keyword evidence="1" id="KW-0175">Coiled coil</keyword>
<feature type="domain" description="Helicase ATP-binding" evidence="2">
    <location>
        <begin position="375"/>
        <end position="534"/>
    </location>
</feature>
<dbReference type="Gene3D" id="3.40.50.300">
    <property type="entry name" value="P-loop containing nucleotide triphosphate hydrolases"/>
    <property type="match status" value="2"/>
</dbReference>
<dbReference type="CDD" id="cd18032">
    <property type="entry name" value="DEXHc_RE_I_III_res"/>
    <property type="match status" value="1"/>
</dbReference>
<evidence type="ECO:0000313" key="3">
    <source>
        <dbReference type="EMBL" id="GEB20865.1"/>
    </source>
</evidence>
<dbReference type="InterPro" id="IPR006935">
    <property type="entry name" value="Helicase/UvrB_N"/>
</dbReference>
<dbReference type="OrthoDB" id="9776021at2"/>
<protein>
    <submittedName>
        <fullName evidence="3">Restriction endonuclease subunit R</fullName>
    </submittedName>
</protein>
<dbReference type="Pfam" id="PF00271">
    <property type="entry name" value="Helicase_C"/>
    <property type="match status" value="1"/>
</dbReference>
<dbReference type="Gene3D" id="3.90.1570.30">
    <property type="match status" value="1"/>
</dbReference>
<dbReference type="InterPro" id="IPR027417">
    <property type="entry name" value="P-loop_NTPase"/>
</dbReference>
<dbReference type="InterPro" id="IPR025285">
    <property type="entry name" value="DUF4145"/>
</dbReference>
<comment type="caution">
    <text evidence="3">The sequence shown here is derived from an EMBL/GenBank/DDBJ whole genome shotgun (WGS) entry which is preliminary data.</text>
</comment>
<dbReference type="GO" id="GO:0004519">
    <property type="term" value="F:endonuclease activity"/>
    <property type="evidence" value="ECO:0007669"/>
    <property type="project" value="UniProtKB-KW"/>
</dbReference>
<dbReference type="Proteomes" id="UP000317715">
    <property type="component" value="Unassembled WGS sequence"/>
</dbReference>
<dbReference type="SMART" id="SM00487">
    <property type="entry name" value="DEXDc"/>
    <property type="match status" value="1"/>
</dbReference>
<dbReference type="GO" id="GO:0005829">
    <property type="term" value="C:cytosol"/>
    <property type="evidence" value="ECO:0007669"/>
    <property type="project" value="TreeGrafter"/>
</dbReference>
<dbReference type="InterPro" id="IPR001650">
    <property type="entry name" value="Helicase_C-like"/>
</dbReference>
<evidence type="ECO:0000313" key="4">
    <source>
        <dbReference type="Proteomes" id="UP000317715"/>
    </source>
</evidence>
<name>A0A4Y3NK89_PAEAU</name>
<dbReference type="GO" id="GO:0006304">
    <property type="term" value="P:DNA modification"/>
    <property type="evidence" value="ECO:0007669"/>
    <property type="project" value="InterPro"/>
</dbReference>
<dbReference type="GO" id="GO:0003677">
    <property type="term" value="F:DNA binding"/>
    <property type="evidence" value="ECO:0007669"/>
    <property type="project" value="InterPro"/>
</dbReference>
<dbReference type="RefSeq" id="WP_141286064.1">
    <property type="nucleotide sequence ID" value="NZ_BJMD01000028.1"/>
</dbReference>
<dbReference type="Pfam" id="PF04851">
    <property type="entry name" value="ResIII"/>
    <property type="match status" value="1"/>
</dbReference>
<dbReference type="PANTHER" id="PTHR47396:SF1">
    <property type="entry name" value="ATP-DEPENDENT HELICASE IRC3-RELATED"/>
    <property type="match status" value="1"/>
</dbReference>
<evidence type="ECO:0000259" key="2">
    <source>
        <dbReference type="PROSITE" id="PS51192"/>
    </source>
</evidence>
<feature type="coiled-coil region" evidence="1">
    <location>
        <begin position="161"/>
        <end position="202"/>
    </location>
</feature>
<dbReference type="InterPro" id="IPR014001">
    <property type="entry name" value="Helicase_ATP-bd"/>
</dbReference>
<keyword evidence="4" id="KW-1185">Reference proteome</keyword>
<dbReference type="EMBL" id="BJMD01000028">
    <property type="protein sequence ID" value="GEB20865.1"/>
    <property type="molecule type" value="Genomic_DNA"/>
</dbReference>
<dbReference type="PROSITE" id="PS51192">
    <property type="entry name" value="HELICASE_ATP_BIND_1"/>
    <property type="match status" value="1"/>
</dbReference>
<keyword evidence="3" id="KW-0378">Hydrolase</keyword>
<dbReference type="GO" id="GO:0005524">
    <property type="term" value="F:ATP binding"/>
    <property type="evidence" value="ECO:0007669"/>
    <property type="project" value="InterPro"/>
</dbReference>
<reference evidence="3 4" key="1">
    <citation type="submission" date="2019-06" db="EMBL/GenBank/DDBJ databases">
        <title>Whole genome shotgun sequence of Paenarthrobacter aurescens NBRC 12136.</title>
        <authorList>
            <person name="Hosoyama A."/>
            <person name="Uohara A."/>
            <person name="Ohji S."/>
            <person name="Ichikawa N."/>
        </authorList>
    </citation>
    <scope>NUCLEOTIDE SEQUENCE [LARGE SCALE GENOMIC DNA]</scope>
    <source>
        <strain evidence="3 4">NBRC 12136</strain>
    </source>
</reference>
<keyword evidence="3" id="KW-0540">Nuclease</keyword>
<evidence type="ECO:0000256" key="1">
    <source>
        <dbReference type="SAM" id="Coils"/>
    </source>
</evidence>